<reference evidence="2" key="1">
    <citation type="journal article" date="2019" name="Int. J. Syst. Evol. Microbiol.">
        <title>The Global Catalogue of Microorganisms (GCM) 10K type strain sequencing project: providing services to taxonomists for standard genome sequencing and annotation.</title>
        <authorList>
            <consortium name="The Broad Institute Genomics Platform"/>
            <consortium name="The Broad Institute Genome Sequencing Center for Infectious Disease"/>
            <person name="Wu L."/>
            <person name="Ma J."/>
        </authorList>
    </citation>
    <scope>NUCLEOTIDE SEQUENCE [LARGE SCALE GENOMIC DNA]</scope>
    <source>
        <strain evidence="2">CECT 8472</strain>
    </source>
</reference>
<dbReference type="NCBIfam" id="NF047399">
    <property type="entry name" value="BrnA_antitoxin_add"/>
    <property type="match status" value="1"/>
</dbReference>
<evidence type="ECO:0000313" key="1">
    <source>
        <dbReference type="EMBL" id="MFC4352906.1"/>
    </source>
</evidence>
<dbReference type="EMBL" id="JBHSCW010000010">
    <property type="protein sequence ID" value="MFC4352906.1"/>
    <property type="molecule type" value="Genomic_DNA"/>
</dbReference>
<protein>
    <submittedName>
        <fullName evidence="1">Type II toxin-antitoxin system BrnA family antitoxin</fullName>
    </submittedName>
</protein>
<evidence type="ECO:0000313" key="2">
    <source>
        <dbReference type="Proteomes" id="UP001595799"/>
    </source>
</evidence>
<organism evidence="1 2">
    <name type="scientific">Fodinicurvata halophila</name>
    <dbReference type="NCBI Taxonomy" id="1419723"/>
    <lineage>
        <taxon>Bacteria</taxon>
        <taxon>Pseudomonadati</taxon>
        <taxon>Pseudomonadota</taxon>
        <taxon>Alphaproteobacteria</taxon>
        <taxon>Rhodospirillales</taxon>
        <taxon>Rhodovibrionaceae</taxon>
        <taxon>Fodinicurvata</taxon>
    </lineage>
</organism>
<dbReference type="RefSeq" id="WP_382423283.1">
    <property type="nucleotide sequence ID" value="NZ_JBHSCW010000010.1"/>
</dbReference>
<name>A0ABV8UQN8_9PROT</name>
<proteinExistence type="predicted"/>
<dbReference type="Proteomes" id="UP001595799">
    <property type="component" value="Unassembled WGS sequence"/>
</dbReference>
<comment type="caution">
    <text evidence="1">The sequence shown here is derived from an EMBL/GenBank/DDBJ whole genome shotgun (WGS) entry which is preliminary data.</text>
</comment>
<sequence>MKANEFDRKFDEGEDVSAAVDWSKAKRVNSETRRVNVDFPAWVVEGLDRQAWHLGDTRQSLIKLWIAERLE</sequence>
<keyword evidence="2" id="KW-1185">Reference proteome</keyword>
<gene>
    <name evidence="1" type="primary">brnA</name>
    <name evidence="1" type="ORF">ACFOW6_15245</name>
</gene>
<accession>A0ABV8UQN8</accession>